<evidence type="ECO:0000259" key="1">
    <source>
        <dbReference type="Pfam" id="PF05170"/>
    </source>
</evidence>
<comment type="caution">
    <text evidence="2">The sequence shown here is derived from an EMBL/GenBank/DDBJ whole genome shotgun (WGS) entry which is preliminary data.</text>
</comment>
<accession>A0A316DSF3</accession>
<dbReference type="GO" id="GO:0090313">
    <property type="term" value="P:regulation of protein targeting to membrane"/>
    <property type="evidence" value="ECO:0007669"/>
    <property type="project" value="TreeGrafter"/>
</dbReference>
<dbReference type="EMBL" id="QGGP01000001">
    <property type="protein sequence ID" value="PWK20954.1"/>
    <property type="molecule type" value="Genomic_DNA"/>
</dbReference>
<dbReference type="AlphaFoldDB" id="A0A316DSF3"/>
<dbReference type="RefSeq" id="WP_109681197.1">
    <property type="nucleotide sequence ID" value="NZ_QGGP01000001.1"/>
</dbReference>
<dbReference type="Pfam" id="PF05170">
    <property type="entry name" value="AsmA"/>
    <property type="match status" value="1"/>
</dbReference>
<dbReference type="Proteomes" id="UP000245430">
    <property type="component" value="Unassembled WGS sequence"/>
</dbReference>
<proteinExistence type="predicted"/>
<dbReference type="PANTHER" id="PTHR30441">
    <property type="entry name" value="DUF748 DOMAIN-CONTAINING PROTEIN"/>
    <property type="match status" value="1"/>
</dbReference>
<dbReference type="InterPro" id="IPR007844">
    <property type="entry name" value="AsmA"/>
</dbReference>
<feature type="domain" description="AsmA" evidence="1">
    <location>
        <begin position="1"/>
        <end position="653"/>
    </location>
</feature>
<dbReference type="GO" id="GO:0005886">
    <property type="term" value="C:plasma membrane"/>
    <property type="evidence" value="ECO:0007669"/>
    <property type="project" value="TreeGrafter"/>
</dbReference>
<keyword evidence="3" id="KW-1185">Reference proteome</keyword>
<dbReference type="InterPro" id="IPR052894">
    <property type="entry name" value="AsmA-related"/>
</dbReference>
<organism evidence="2 3">
    <name type="scientific">Xanthomarina spongicola</name>
    <dbReference type="NCBI Taxonomy" id="570520"/>
    <lineage>
        <taxon>Bacteria</taxon>
        <taxon>Pseudomonadati</taxon>
        <taxon>Bacteroidota</taxon>
        <taxon>Flavobacteriia</taxon>
        <taxon>Flavobacteriales</taxon>
        <taxon>Flavobacteriaceae</taxon>
        <taxon>Xanthomarina</taxon>
    </lineage>
</organism>
<sequence length="878" mass="97400">MKKVFKIIGITLLTILLLLIAIPFAFQSKIKEVVKRTINENLNAHVEFSDVNLSFIRSFPQAQVNVSDLVITNFEPFKDETLATAKSISLNMSVKELFKKASDEPIVINKINIDEALITLKTNKRGETNYDILKDENKDENKDEKENSSAGFTLDVKDYSIDNSAITYLDESSNTTFYITEFNHSGKGKFSETVSELETKTESRISLRIDSTDYLSNNELKLDALIDLDLDNNKYTFKENKAFINKLPLEFHGYVQLLEAGQDIDITFENPGSDFRDFLAIIPETYSKNIEDVQTTGNFKLKGMIKGLLTDETIPNLDIQVSSNNASFKYPDLPKRVDNITINAAVKNTTGKSDDTYIDINAFNFKIDQDAFKSSATLKNITKNMLINADIDGVLNLANLTKAYPIKLEKELSGILKAKLNTAFDMNAIETNAYERIKNNGSASITDFIFSSEDMVNPIHIKKANMTFNPGTVSLNNFDAVTGKSDLHANGTIKNLLGFLLSDNKLQGNFNVNSNLFIISDFMVESKTASNNNKTTSKKESLKIPEFLDCTIQADAKTVVYDNLNLENVQGTLVIKDQQATLKNMTTNIFNGKLAVIGNVSTQKETPTFNINLGAENFDISKAFKDLDLLQALAPIAKILEGKLNSTISLSGSLDKEFTPDLTTVSGNAFAELLTTDINTEDSKILSLLGSTLKFIDFNKLDLKDLKTNLTFKDGLVNLKPFTIKYEDIDIHINGAHGFDKNINYNVVLDVPAKYLGSDINRLIGKINDPKVNKISIPVTANITGSFNNPNVKTDLSSAVTKLTKQLIEIEKQKLLDQGSNAIKDFLQGITEESNSANQDSTFIQTDTIKTNNTINNGIKDILGGLLSGKKNKKDSIK</sequence>
<name>A0A316DSF3_9FLAO</name>
<dbReference type="OrthoDB" id="596403at2"/>
<evidence type="ECO:0000313" key="2">
    <source>
        <dbReference type="EMBL" id="PWK20954.1"/>
    </source>
</evidence>
<gene>
    <name evidence="2" type="ORF">LX78_00661</name>
</gene>
<protein>
    <submittedName>
        <fullName evidence="2">AsmA-like protein</fullName>
    </submittedName>
</protein>
<dbReference type="PANTHER" id="PTHR30441:SF8">
    <property type="entry name" value="DUF748 DOMAIN-CONTAINING PROTEIN"/>
    <property type="match status" value="1"/>
</dbReference>
<reference evidence="2 3" key="1">
    <citation type="submission" date="2018-05" db="EMBL/GenBank/DDBJ databases">
        <title>Genomic Encyclopedia of Archaeal and Bacterial Type Strains, Phase II (KMG-II): from individual species to whole genera.</title>
        <authorList>
            <person name="Goeker M."/>
        </authorList>
    </citation>
    <scope>NUCLEOTIDE SEQUENCE [LARGE SCALE GENOMIC DNA]</scope>
    <source>
        <strain evidence="2 3">DSM 22637</strain>
    </source>
</reference>
<evidence type="ECO:0000313" key="3">
    <source>
        <dbReference type="Proteomes" id="UP000245430"/>
    </source>
</evidence>